<proteinExistence type="predicted"/>
<evidence type="ECO:0000313" key="2">
    <source>
        <dbReference type="EMBL" id="QCQ57765.1"/>
    </source>
</evidence>
<name>A0A4V1EYT0_9CAUD</name>
<dbReference type="Proteomes" id="UP000302168">
    <property type="component" value="Segment"/>
</dbReference>
<gene>
    <name evidence="2" type="ORF">ACHELOUS_190</name>
</gene>
<feature type="transmembrane region" description="Helical" evidence="1">
    <location>
        <begin position="12"/>
        <end position="40"/>
    </location>
</feature>
<evidence type="ECO:0000256" key="1">
    <source>
        <dbReference type="SAM" id="Phobius"/>
    </source>
</evidence>
<organism evidence="2 3">
    <name type="scientific">Vibrio phage Achelous</name>
    <dbReference type="NCBI Taxonomy" id="2576872"/>
    <lineage>
        <taxon>Viruses</taxon>
        <taxon>Duplodnaviria</taxon>
        <taxon>Heunggongvirae</taxon>
        <taxon>Uroviricota</taxon>
        <taxon>Caudoviricetes</taxon>
        <taxon>Demerecviridae</taxon>
        <taxon>Ermolyevavirinae</taxon>
        <taxon>Thalassavirus</taxon>
        <taxon>Thalassavirus achelous</taxon>
    </lineage>
</organism>
<keyword evidence="1" id="KW-1133">Transmembrane helix</keyword>
<protein>
    <submittedName>
        <fullName evidence="2">Uncharacterized protein</fullName>
    </submittedName>
</protein>
<sequence>MLNFEVLVKFAMFMSVDIFITLLSGSNIIGTCMAVIIYTAAVKAPLVGKGGLFSKK</sequence>
<accession>A0A4V1EYT0</accession>
<keyword evidence="1" id="KW-0812">Transmembrane</keyword>
<reference evidence="2 3" key="1">
    <citation type="submission" date="2019-04" db="EMBL/GenBank/DDBJ databases">
        <authorList>
            <person name="Gallagher L."/>
            <person name="Broussard G."/>
        </authorList>
    </citation>
    <scope>NUCLEOTIDE SEQUENCE [LARGE SCALE GENOMIC DNA]</scope>
</reference>
<keyword evidence="3" id="KW-1185">Reference proteome</keyword>
<keyword evidence="1" id="KW-0472">Membrane</keyword>
<dbReference type="EMBL" id="MK796244">
    <property type="protein sequence ID" value="QCQ57765.1"/>
    <property type="molecule type" value="Genomic_DNA"/>
</dbReference>
<evidence type="ECO:0000313" key="3">
    <source>
        <dbReference type="Proteomes" id="UP000302168"/>
    </source>
</evidence>